<proteinExistence type="predicted"/>
<dbReference type="EMBL" id="KN832060">
    <property type="protein sequence ID" value="KIN95782.1"/>
    <property type="molecule type" value="Genomic_DNA"/>
</dbReference>
<dbReference type="AlphaFoldDB" id="A0A0C3IFI2"/>
<evidence type="ECO:0000313" key="1">
    <source>
        <dbReference type="EMBL" id="KIN95782.1"/>
    </source>
</evidence>
<evidence type="ECO:0000313" key="2">
    <source>
        <dbReference type="Proteomes" id="UP000054217"/>
    </source>
</evidence>
<dbReference type="InParanoid" id="A0A0C3IFI2"/>
<reference evidence="1 2" key="1">
    <citation type="submission" date="2014-04" db="EMBL/GenBank/DDBJ databases">
        <authorList>
            <consortium name="DOE Joint Genome Institute"/>
            <person name="Kuo A."/>
            <person name="Kohler A."/>
            <person name="Costa M.D."/>
            <person name="Nagy L.G."/>
            <person name="Floudas D."/>
            <person name="Copeland A."/>
            <person name="Barry K.W."/>
            <person name="Cichocki N."/>
            <person name="Veneault-Fourrey C."/>
            <person name="LaButti K."/>
            <person name="Lindquist E.A."/>
            <person name="Lipzen A."/>
            <person name="Lundell T."/>
            <person name="Morin E."/>
            <person name="Murat C."/>
            <person name="Sun H."/>
            <person name="Tunlid A."/>
            <person name="Henrissat B."/>
            <person name="Grigoriev I.V."/>
            <person name="Hibbett D.S."/>
            <person name="Martin F."/>
            <person name="Nordberg H.P."/>
            <person name="Cantor M.N."/>
            <person name="Hua S.X."/>
        </authorList>
    </citation>
    <scope>NUCLEOTIDE SEQUENCE [LARGE SCALE GENOMIC DNA]</scope>
    <source>
        <strain evidence="1 2">Marx 270</strain>
    </source>
</reference>
<gene>
    <name evidence="1" type="ORF">M404DRAFT_33850</name>
</gene>
<reference evidence="2" key="2">
    <citation type="submission" date="2015-01" db="EMBL/GenBank/DDBJ databases">
        <title>Evolutionary Origins and Diversification of the Mycorrhizal Mutualists.</title>
        <authorList>
            <consortium name="DOE Joint Genome Institute"/>
            <consortium name="Mycorrhizal Genomics Consortium"/>
            <person name="Kohler A."/>
            <person name="Kuo A."/>
            <person name="Nagy L.G."/>
            <person name="Floudas D."/>
            <person name="Copeland A."/>
            <person name="Barry K.W."/>
            <person name="Cichocki N."/>
            <person name="Veneault-Fourrey C."/>
            <person name="LaButti K."/>
            <person name="Lindquist E.A."/>
            <person name="Lipzen A."/>
            <person name="Lundell T."/>
            <person name="Morin E."/>
            <person name="Murat C."/>
            <person name="Riley R."/>
            <person name="Ohm R."/>
            <person name="Sun H."/>
            <person name="Tunlid A."/>
            <person name="Henrissat B."/>
            <person name="Grigoriev I.V."/>
            <person name="Hibbett D.S."/>
            <person name="Martin F."/>
        </authorList>
    </citation>
    <scope>NUCLEOTIDE SEQUENCE [LARGE SCALE GENOMIC DNA]</scope>
    <source>
        <strain evidence="2">Marx 270</strain>
    </source>
</reference>
<organism evidence="1 2">
    <name type="scientific">Pisolithus tinctorius Marx 270</name>
    <dbReference type="NCBI Taxonomy" id="870435"/>
    <lineage>
        <taxon>Eukaryota</taxon>
        <taxon>Fungi</taxon>
        <taxon>Dikarya</taxon>
        <taxon>Basidiomycota</taxon>
        <taxon>Agaricomycotina</taxon>
        <taxon>Agaricomycetes</taxon>
        <taxon>Agaricomycetidae</taxon>
        <taxon>Boletales</taxon>
        <taxon>Sclerodermatineae</taxon>
        <taxon>Pisolithaceae</taxon>
        <taxon>Pisolithus</taxon>
    </lineage>
</organism>
<protein>
    <submittedName>
        <fullName evidence="1">Uncharacterized protein</fullName>
    </submittedName>
</protein>
<name>A0A0C3IFI2_PISTI</name>
<dbReference type="Proteomes" id="UP000054217">
    <property type="component" value="Unassembled WGS sequence"/>
</dbReference>
<keyword evidence="2" id="KW-1185">Reference proteome</keyword>
<sequence>MFCLHRSHGNDFHFASHMPIRNLTLTRSVVDLEFILRLMNLKMKTISEAADLVVGLVIRATGHPQPKASKFLQKCGYWKDGTSNVKPSYGTQTSMKRRLNMFSRRAPESD</sequence>
<dbReference type="HOGENOM" id="CLU_2172063_0_0_1"/>
<accession>A0A0C3IFI2</accession>